<protein>
    <submittedName>
        <fullName evidence="4">Peptidoglycan/xylan/chitin deacetylase (PgdA/CDA1 family)</fullName>
    </submittedName>
</protein>
<dbReference type="EMBL" id="JACHGW010000003">
    <property type="protein sequence ID" value="MBB6051443.1"/>
    <property type="molecule type" value="Genomic_DNA"/>
</dbReference>
<dbReference type="GO" id="GO:0016810">
    <property type="term" value="F:hydrolase activity, acting on carbon-nitrogen (but not peptide) bonds"/>
    <property type="evidence" value="ECO:0007669"/>
    <property type="project" value="InterPro"/>
</dbReference>
<keyword evidence="5" id="KW-1185">Reference proteome</keyword>
<dbReference type="InterPro" id="IPR011330">
    <property type="entry name" value="Glyco_hydro/deAcase_b/a-brl"/>
</dbReference>
<evidence type="ECO:0000259" key="3">
    <source>
        <dbReference type="PROSITE" id="PS51677"/>
    </source>
</evidence>
<dbReference type="GO" id="GO:0005975">
    <property type="term" value="P:carbohydrate metabolic process"/>
    <property type="evidence" value="ECO:0007669"/>
    <property type="project" value="InterPro"/>
</dbReference>
<evidence type="ECO:0000256" key="1">
    <source>
        <dbReference type="ARBA" id="ARBA00022723"/>
    </source>
</evidence>
<dbReference type="Proteomes" id="UP000520814">
    <property type="component" value="Unassembled WGS sequence"/>
</dbReference>
<dbReference type="PANTHER" id="PTHR10587:SF133">
    <property type="entry name" value="CHITIN DEACETYLASE 1-RELATED"/>
    <property type="match status" value="1"/>
</dbReference>
<dbReference type="AlphaFoldDB" id="A0A7W9SSI6"/>
<evidence type="ECO:0000313" key="5">
    <source>
        <dbReference type="Proteomes" id="UP000520814"/>
    </source>
</evidence>
<dbReference type="GO" id="GO:0016020">
    <property type="term" value="C:membrane"/>
    <property type="evidence" value="ECO:0007669"/>
    <property type="project" value="TreeGrafter"/>
</dbReference>
<dbReference type="CDD" id="cd10917">
    <property type="entry name" value="CE4_NodB_like_6s_7s"/>
    <property type="match status" value="1"/>
</dbReference>
<dbReference type="Pfam" id="PF01522">
    <property type="entry name" value="Polysacc_deac_1"/>
    <property type="match status" value="1"/>
</dbReference>
<reference evidence="4 5" key="1">
    <citation type="submission" date="2020-08" db="EMBL/GenBank/DDBJ databases">
        <title>Genomic Encyclopedia of Type Strains, Phase IV (KMG-IV): sequencing the most valuable type-strain genomes for metagenomic binning, comparative biology and taxonomic classification.</title>
        <authorList>
            <person name="Goeker M."/>
        </authorList>
    </citation>
    <scope>NUCLEOTIDE SEQUENCE [LARGE SCALE GENOMIC DNA]</scope>
    <source>
        <strain evidence="4 5">DSM 23562</strain>
    </source>
</reference>
<keyword evidence="1" id="KW-0479">Metal-binding</keyword>
<name>A0A7W9SSI6_ARMRO</name>
<dbReference type="InterPro" id="IPR002509">
    <property type="entry name" value="NODB_dom"/>
</dbReference>
<dbReference type="InterPro" id="IPR050248">
    <property type="entry name" value="Polysacc_deacetylase_ArnD"/>
</dbReference>
<dbReference type="SUPFAM" id="SSF88713">
    <property type="entry name" value="Glycoside hydrolase/deacetylase"/>
    <property type="match status" value="1"/>
</dbReference>
<dbReference type="GO" id="GO:0046872">
    <property type="term" value="F:metal ion binding"/>
    <property type="evidence" value="ECO:0007669"/>
    <property type="project" value="UniProtKB-KW"/>
</dbReference>
<dbReference type="PANTHER" id="PTHR10587">
    <property type="entry name" value="GLYCOSYL TRANSFERASE-RELATED"/>
    <property type="match status" value="1"/>
</dbReference>
<dbReference type="RefSeq" id="WP_184198407.1">
    <property type="nucleotide sequence ID" value="NZ_JACHGW010000003.1"/>
</dbReference>
<proteinExistence type="predicted"/>
<keyword evidence="2" id="KW-0378">Hydrolase</keyword>
<evidence type="ECO:0000256" key="2">
    <source>
        <dbReference type="ARBA" id="ARBA00022801"/>
    </source>
</evidence>
<dbReference type="Gene3D" id="3.20.20.370">
    <property type="entry name" value="Glycoside hydrolase/deacetylase"/>
    <property type="match status" value="1"/>
</dbReference>
<dbReference type="PROSITE" id="PS51677">
    <property type="entry name" value="NODB"/>
    <property type="match status" value="1"/>
</dbReference>
<comment type="caution">
    <text evidence="4">The sequence shown here is derived from an EMBL/GenBank/DDBJ whole genome shotgun (WGS) entry which is preliminary data.</text>
</comment>
<accession>A0A7W9SSI6</accession>
<evidence type="ECO:0000313" key="4">
    <source>
        <dbReference type="EMBL" id="MBB6051443.1"/>
    </source>
</evidence>
<feature type="domain" description="NodB homology" evidence="3">
    <location>
        <begin position="71"/>
        <end position="248"/>
    </location>
</feature>
<organism evidence="4 5">
    <name type="scientific">Armatimonas rosea</name>
    <dbReference type="NCBI Taxonomy" id="685828"/>
    <lineage>
        <taxon>Bacteria</taxon>
        <taxon>Bacillati</taxon>
        <taxon>Armatimonadota</taxon>
        <taxon>Armatimonadia</taxon>
        <taxon>Armatimonadales</taxon>
        <taxon>Armatimonadaceae</taxon>
        <taxon>Armatimonas</taxon>
    </lineage>
</organism>
<gene>
    <name evidence="4" type="ORF">HNQ39_003253</name>
</gene>
<sequence length="260" mass="29257">MNHLQIQAPVAPNKLSGKDALKELQQERDRYWQNARQEVYRGAREIFAQHEDEKERGLAFSKLIRGNPRRRELALTFDDGPHPAYTPEILAILGRYRVPAAFFVVGEMAEKAPELVRAESAQGHVVANHTYHHVSLIKIPAEYVADEIKACGKVIQTILGKPPTWFRPPGGEYNREVAQISQALGYTMALWTADPGDYNRPGKDVILQKTLQKTQPGGILLLHDGVDQTIACLPQMLETLQKQGYRFVSLDDLKKKQGAK</sequence>